<proteinExistence type="predicted"/>
<dbReference type="Proteomes" id="UP001344658">
    <property type="component" value="Unassembled WGS sequence"/>
</dbReference>
<evidence type="ECO:0000313" key="1">
    <source>
        <dbReference type="EMBL" id="MEE4543698.1"/>
    </source>
</evidence>
<dbReference type="EMBL" id="JAZEWV010000012">
    <property type="protein sequence ID" value="MEE4543698.1"/>
    <property type="molecule type" value="Genomic_DNA"/>
</dbReference>
<organism evidence="1 2">
    <name type="scientific">Actinacidiphila polyblastidii</name>
    <dbReference type="NCBI Taxonomy" id="3110430"/>
    <lineage>
        <taxon>Bacteria</taxon>
        <taxon>Bacillati</taxon>
        <taxon>Actinomycetota</taxon>
        <taxon>Actinomycetes</taxon>
        <taxon>Kitasatosporales</taxon>
        <taxon>Streptomycetaceae</taxon>
        <taxon>Actinacidiphila</taxon>
    </lineage>
</organism>
<evidence type="ECO:0000313" key="2">
    <source>
        <dbReference type="Proteomes" id="UP001344658"/>
    </source>
</evidence>
<sequence length="441" mass="48935">MRRICLALPTNRPCTPAISATHREALYAAQHFGVEVHLLILDSSDAFAYRQHAAAVRELPAAPGVTTHHLDEAAQREFLYEVIDRSGADKPGLMLDLMLPSALSYGACTNRAFLFAAALGCASVHRRDSDSTYQAAAPGGEPVFPVHHELRTLGSTAGEAAAAVSALDLDARHTGKPVSMVGSSFIGEMSVDIEEMYRLDPETYYEVVGLWAPFDWPAARKREFAGDSFRGAGQEPFTADHSTLTLVDPMRVDMCNIAFHGVHESVPLPPATDTIGSDYFLIHLVHDATLPAVLHNRNIVNHYTPERRTDPGFMAYHLRFAKFFLSMHYLNFVYERMERAGESLLDDRHRVRGGAIVDLLWESSRLDPAQNVRRLDVLDRAYRRLGGRYAEFADRLAAGRERLIDEARRDVEDFALLTEAWPALIDAAGTTSPGRSRQRPA</sequence>
<name>A0ABU7PD09_9ACTN</name>
<keyword evidence="2" id="KW-1185">Reference proteome</keyword>
<dbReference type="InterPro" id="IPR046238">
    <property type="entry name" value="DUF6271"/>
</dbReference>
<comment type="caution">
    <text evidence="1">The sequence shown here is derived from an EMBL/GenBank/DDBJ whole genome shotgun (WGS) entry which is preliminary data.</text>
</comment>
<dbReference type="RefSeq" id="WP_330796366.1">
    <property type="nucleotide sequence ID" value="NZ_JAZEWV010000012.1"/>
</dbReference>
<protein>
    <submittedName>
        <fullName evidence="1">DUF6271 family protein</fullName>
    </submittedName>
</protein>
<dbReference type="Pfam" id="PF19787">
    <property type="entry name" value="DUF6271"/>
    <property type="match status" value="1"/>
</dbReference>
<gene>
    <name evidence="1" type="ORF">V2S66_17185</name>
</gene>
<reference evidence="1 2" key="1">
    <citation type="submission" date="2023-12" db="EMBL/GenBank/DDBJ databases">
        <title>Streptomyces sp. V4-01.</title>
        <authorList>
            <person name="Somphong A."/>
            <person name="Phongsopitanun W."/>
        </authorList>
    </citation>
    <scope>NUCLEOTIDE SEQUENCE [LARGE SCALE GENOMIC DNA]</scope>
    <source>
        <strain evidence="1 2">V4-01</strain>
    </source>
</reference>
<accession>A0ABU7PD09</accession>